<sequence>MSALEEQLTLFDAYPPQERVINKAFSRPLVRYIEFLENIHDMVLNLKEKCSRGKLDLFKAFSKVKVDAGEIRRLNRDIEDKHKQFMEALGLFTALRIQTIE</sequence>
<proteinExistence type="predicted"/>
<comment type="caution">
    <text evidence="1">The sequence shown here is derived from an EMBL/GenBank/DDBJ whole genome shotgun (WGS) entry which is preliminary data.</text>
</comment>
<protein>
    <submittedName>
        <fullName evidence="1">Uncharacterized protein</fullName>
    </submittedName>
</protein>
<keyword evidence="2" id="KW-1185">Reference proteome</keyword>
<gene>
    <name evidence="1" type="ORF">PIIN_09953</name>
</gene>
<dbReference type="EMBL" id="CAFZ01000564">
    <property type="protein sequence ID" value="CCA75957.1"/>
    <property type="molecule type" value="Genomic_DNA"/>
</dbReference>
<reference evidence="1 2" key="1">
    <citation type="journal article" date="2011" name="PLoS Pathog.">
        <title>Endophytic Life Strategies Decoded by Genome and Transcriptome Analyses of the Mutualistic Root Symbiont Piriformospora indica.</title>
        <authorList>
            <person name="Zuccaro A."/>
            <person name="Lahrmann U."/>
            <person name="Guldener U."/>
            <person name="Langen G."/>
            <person name="Pfiffi S."/>
            <person name="Biedenkopf D."/>
            <person name="Wong P."/>
            <person name="Samans B."/>
            <person name="Grimm C."/>
            <person name="Basiewicz M."/>
            <person name="Murat C."/>
            <person name="Martin F."/>
            <person name="Kogel K.H."/>
        </authorList>
    </citation>
    <scope>NUCLEOTIDE SEQUENCE [LARGE SCALE GENOMIC DNA]</scope>
    <source>
        <strain evidence="1 2">DSM 11827</strain>
    </source>
</reference>
<evidence type="ECO:0000313" key="2">
    <source>
        <dbReference type="Proteomes" id="UP000007148"/>
    </source>
</evidence>
<accession>G4TXB4</accession>
<dbReference type="Proteomes" id="UP000007148">
    <property type="component" value="Unassembled WGS sequence"/>
</dbReference>
<dbReference type="AlphaFoldDB" id="G4TXB4"/>
<evidence type="ECO:0000313" key="1">
    <source>
        <dbReference type="EMBL" id="CCA75957.1"/>
    </source>
</evidence>
<name>G4TXB4_SERID</name>
<organism evidence="1 2">
    <name type="scientific">Serendipita indica (strain DSM 11827)</name>
    <name type="common">Root endophyte fungus</name>
    <name type="synonym">Piriformospora indica</name>
    <dbReference type="NCBI Taxonomy" id="1109443"/>
    <lineage>
        <taxon>Eukaryota</taxon>
        <taxon>Fungi</taxon>
        <taxon>Dikarya</taxon>
        <taxon>Basidiomycota</taxon>
        <taxon>Agaricomycotina</taxon>
        <taxon>Agaricomycetes</taxon>
        <taxon>Sebacinales</taxon>
        <taxon>Serendipitaceae</taxon>
        <taxon>Serendipita</taxon>
    </lineage>
</organism>
<dbReference type="InParanoid" id="G4TXB4"/>
<dbReference type="HOGENOM" id="CLU_2292756_0_0_1"/>